<dbReference type="NCBIfam" id="NF040535">
    <property type="entry name" value="LiaF_C_term"/>
    <property type="match status" value="1"/>
</dbReference>
<dbReference type="EMBL" id="LT906454">
    <property type="protein sequence ID" value="SNV44795.1"/>
    <property type="molecule type" value="Genomic_DNA"/>
</dbReference>
<reference evidence="4 5" key="1">
    <citation type="submission" date="2017-06" db="EMBL/GenBank/DDBJ databases">
        <authorList>
            <consortium name="Pathogen Informatics"/>
        </authorList>
    </citation>
    <scope>NUCLEOTIDE SEQUENCE [LARGE SCALE GENOMIC DNA]</scope>
    <source>
        <strain evidence="4 5">NCTC11291</strain>
    </source>
</reference>
<dbReference type="Proteomes" id="UP000215144">
    <property type="component" value="Chromosome 1"/>
</dbReference>
<sequence>MRKFQLFLIVEAILLALAMMTILSEDVPRFVFILILTLMALKYYNSTDKVNFLLTSCLLVFFLIMMLNPFIILAMVVGLIYIMINHFSQVQKNNRLAELSFETRPLSVTRYRNQWFGNESYPQSDAYYFDDIDLIRISGNDTIDLSKVILRNQDNVVLIRKIYGPTKIVVPIDVSVSLTVSSIYGAVTFFDDPSYDLRNETIKLRSDDYDSSSRSVKIVINNLAGDTEVVSQ</sequence>
<dbReference type="KEGG" id="saco:SAME_01923"/>
<dbReference type="Pfam" id="PF24661">
    <property type="entry name" value="DUF7649"/>
    <property type="match status" value="1"/>
</dbReference>
<feature type="transmembrane region" description="Helical" evidence="1">
    <location>
        <begin position="52"/>
        <end position="84"/>
    </location>
</feature>
<name>A0A239XDK2_STRAI</name>
<evidence type="ECO:0000259" key="2">
    <source>
        <dbReference type="Pfam" id="PF09922"/>
    </source>
</evidence>
<dbReference type="InterPro" id="IPR024425">
    <property type="entry name" value="LiaF-like_C"/>
</dbReference>
<evidence type="ECO:0000259" key="3">
    <source>
        <dbReference type="Pfam" id="PF24661"/>
    </source>
</evidence>
<protein>
    <submittedName>
        <fullName evidence="4">Membrane protein</fullName>
    </submittedName>
</protein>
<accession>A0A239XDK2</accession>
<gene>
    <name evidence="4" type="ORF">SAMEA4504048_01923</name>
</gene>
<dbReference type="AlphaFoldDB" id="A0A239XDK2"/>
<feature type="domain" description="Cell wall-active antibiotics response LiaF-like C-terminal" evidence="2">
    <location>
        <begin position="115"/>
        <end position="229"/>
    </location>
</feature>
<keyword evidence="1" id="KW-0812">Transmembrane</keyword>
<dbReference type="Pfam" id="PF09922">
    <property type="entry name" value="LiaF-like_C"/>
    <property type="match status" value="1"/>
</dbReference>
<dbReference type="PIRSF" id="PIRSF031509">
    <property type="entry name" value="Cell_wall_LiaF/YvqF"/>
    <property type="match status" value="1"/>
</dbReference>
<dbReference type="InterPro" id="IPR047793">
    <property type="entry name" value="LiaF_C"/>
</dbReference>
<proteinExistence type="predicted"/>
<keyword evidence="1" id="KW-0472">Membrane</keyword>
<feature type="transmembrane region" description="Helical" evidence="1">
    <location>
        <begin position="6"/>
        <end position="23"/>
    </location>
</feature>
<evidence type="ECO:0000313" key="5">
    <source>
        <dbReference type="Proteomes" id="UP000215144"/>
    </source>
</evidence>
<dbReference type="InterPro" id="IPR016975">
    <property type="entry name" value="Cell_wall_LiaF"/>
</dbReference>
<feature type="transmembrane region" description="Helical" evidence="1">
    <location>
        <begin position="30"/>
        <end position="46"/>
    </location>
</feature>
<evidence type="ECO:0000256" key="1">
    <source>
        <dbReference type="SAM" id="Phobius"/>
    </source>
</evidence>
<dbReference type="OrthoDB" id="2351415at2"/>
<organism evidence="4 5">
    <name type="scientific">Streptococcus acidominimus</name>
    <dbReference type="NCBI Taxonomy" id="1326"/>
    <lineage>
        <taxon>Bacteria</taxon>
        <taxon>Bacillati</taxon>
        <taxon>Bacillota</taxon>
        <taxon>Bacilli</taxon>
        <taxon>Lactobacillales</taxon>
        <taxon>Streptococcaceae</taxon>
        <taxon>Streptococcus</taxon>
    </lineage>
</organism>
<dbReference type="RefSeq" id="WP_095123399.1">
    <property type="nucleotide sequence ID" value="NZ_LT906454.1"/>
</dbReference>
<dbReference type="InterPro" id="IPR056066">
    <property type="entry name" value="DUF7649"/>
</dbReference>
<dbReference type="GO" id="GO:0016020">
    <property type="term" value="C:membrane"/>
    <property type="evidence" value="ECO:0007669"/>
    <property type="project" value="InterPro"/>
</dbReference>
<feature type="domain" description="DUF7649" evidence="3">
    <location>
        <begin position="1"/>
        <end position="85"/>
    </location>
</feature>
<evidence type="ECO:0000313" key="4">
    <source>
        <dbReference type="EMBL" id="SNV44795.1"/>
    </source>
</evidence>
<keyword evidence="1" id="KW-1133">Transmembrane helix</keyword>